<reference evidence="5 6" key="1">
    <citation type="submission" date="2017-10" db="EMBL/GenBank/DDBJ databases">
        <title>Bacillus sp. nov., a halophilic bacterium isolated from a Keqin Lake.</title>
        <authorList>
            <person name="Wang H."/>
        </authorList>
    </citation>
    <scope>NUCLEOTIDE SEQUENCE [LARGE SCALE GENOMIC DNA]</scope>
    <source>
        <strain evidence="5 6">KQ-12</strain>
    </source>
</reference>
<comment type="similarity">
    <text evidence="1">Belongs to the CdaR family.</text>
</comment>
<keyword evidence="6" id="KW-1185">Reference proteome</keyword>
<dbReference type="InterPro" id="IPR012914">
    <property type="entry name" value="PucR_dom"/>
</dbReference>
<name>A0A323THY7_9BACI</name>
<evidence type="ECO:0000259" key="4">
    <source>
        <dbReference type="Pfam" id="PF17853"/>
    </source>
</evidence>
<dbReference type="InterPro" id="IPR051448">
    <property type="entry name" value="CdaR-like_regulators"/>
</dbReference>
<dbReference type="Pfam" id="PF17853">
    <property type="entry name" value="GGDEF_2"/>
    <property type="match status" value="1"/>
</dbReference>
<feature type="domain" description="CdaR GGDEF-like" evidence="4">
    <location>
        <begin position="292"/>
        <end position="433"/>
    </location>
</feature>
<sequence>MKLETLLEKSIFNGAAVISGHEGLKRDVQSVNMMDAPDIIDFLKENQLLLTTAYSIKNRPEALLELVEKMAKQGCAGLGLKIQRFLKVIPADVIALANELDFPIIELPVEPSLGEVVNESLKLILEERTEELHYALDIHRKFSDIIISGKGLYEVIDRLAKVIQSPVVLMNHRLETIAASKKYGEDFYYEIAYQINEELKVRDITSQEKLLLKIQFPHIKERQMATVFPVQTNVYQKGYLIVFKEIPEETSASVLAIEQAANVTSFELMKIHAVEQNARILKNEFLTDFVEGNYSSEKDIAKRGKFYNLKSNHHYICISSKLDKDEDLYSGLLDISESHMQMYKDSIYEQMEVWLRYYFKNHIIFTKGDLYIILVGTEGFTEDPEQQVMEKIKKVQGEIHENLFISMSFGIGNIAEQLLHVPNSYQESLDALRSGFRSRKKQFVQNCNTKGVTELLRTVAPQKLRDFYVSSLKSLAESDRKDEQDLIETLSVYIEKNCQIADTAKELFVHRNTVIYRIRKCEERLNVDLKKAEDIHKLRTALLIRAII</sequence>
<dbReference type="AlphaFoldDB" id="A0A323THY7"/>
<evidence type="ECO:0000256" key="1">
    <source>
        <dbReference type="ARBA" id="ARBA00006754"/>
    </source>
</evidence>
<feature type="domain" description="PucR C-terminal helix-turn-helix" evidence="3">
    <location>
        <begin position="486"/>
        <end position="544"/>
    </location>
</feature>
<dbReference type="PANTHER" id="PTHR33744">
    <property type="entry name" value="CARBOHYDRATE DIACID REGULATOR"/>
    <property type="match status" value="1"/>
</dbReference>
<dbReference type="OrthoDB" id="142218at2"/>
<evidence type="ECO:0000313" key="5">
    <source>
        <dbReference type="EMBL" id="PYZ94742.1"/>
    </source>
</evidence>
<proteinExistence type="inferred from homology"/>
<comment type="caution">
    <text evidence="5">The sequence shown here is derived from an EMBL/GenBank/DDBJ whole genome shotgun (WGS) entry which is preliminary data.</text>
</comment>
<dbReference type="RefSeq" id="WP_110608376.1">
    <property type="nucleotide sequence ID" value="NZ_PDOD01000001.1"/>
</dbReference>
<gene>
    <name evidence="5" type="ORF">CR194_04200</name>
</gene>
<dbReference type="Proteomes" id="UP000248214">
    <property type="component" value="Unassembled WGS sequence"/>
</dbReference>
<protein>
    <submittedName>
        <fullName evidence="5">PucR family transcriptional regulator</fullName>
    </submittedName>
</protein>
<evidence type="ECO:0000259" key="2">
    <source>
        <dbReference type="Pfam" id="PF07905"/>
    </source>
</evidence>
<dbReference type="InterPro" id="IPR042070">
    <property type="entry name" value="PucR_C-HTH_sf"/>
</dbReference>
<evidence type="ECO:0000313" key="6">
    <source>
        <dbReference type="Proteomes" id="UP000248214"/>
    </source>
</evidence>
<feature type="domain" description="Purine catabolism PurC-like" evidence="2">
    <location>
        <begin position="6"/>
        <end position="124"/>
    </location>
</feature>
<dbReference type="PANTHER" id="PTHR33744:SF1">
    <property type="entry name" value="DNA-BINDING TRANSCRIPTIONAL ACTIVATOR ADER"/>
    <property type="match status" value="1"/>
</dbReference>
<dbReference type="Pfam" id="PF07905">
    <property type="entry name" value="PucR"/>
    <property type="match status" value="1"/>
</dbReference>
<dbReference type="EMBL" id="PDOD01000001">
    <property type="protein sequence ID" value="PYZ94742.1"/>
    <property type="molecule type" value="Genomic_DNA"/>
</dbReference>
<dbReference type="InterPro" id="IPR041522">
    <property type="entry name" value="CdaR_GGDEF"/>
</dbReference>
<accession>A0A323THY7</accession>
<evidence type="ECO:0000259" key="3">
    <source>
        <dbReference type="Pfam" id="PF13556"/>
    </source>
</evidence>
<organism evidence="5 6">
    <name type="scientific">Salipaludibacillus keqinensis</name>
    <dbReference type="NCBI Taxonomy" id="2045207"/>
    <lineage>
        <taxon>Bacteria</taxon>
        <taxon>Bacillati</taxon>
        <taxon>Bacillota</taxon>
        <taxon>Bacilli</taxon>
        <taxon>Bacillales</taxon>
        <taxon>Bacillaceae</taxon>
    </lineage>
</organism>
<dbReference type="InterPro" id="IPR025736">
    <property type="entry name" value="PucR_C-HTH_dom"/>
</dbReference>
<dbReference type="Pfam" id="PF13556">
    <property type="entry name" value="HTH_30"/>
    <property type="match status" value="1"/>
</dbReference>
<dbReference type="Gene3D" id="1.10.10.2840">
    <property type="entry name" value="PucR C-terminal helix-turn-helix domain"/>
    <property type="match status" value="1"/>
</dbReference>